<evidence type="ECO:0000313" key="2">
    <source>
        <dbReference type="Proteomes" id="UP001140087"/>
    </source>
</evidence>
<keyword evidence="2" id="KW-1185">Reference proteome</keyword>
<reference evidence="1" key="1">
    <citation type="submission" date="2022-07" db="EMBL/GenBank/DDBJ databases">
        <title>Phylogenomic reconstructions and comparative analyses of Kickxellomycotina fungi.</title>
        <authorList>
            <person name="Reynolds N.K."/>
            <person name="Stajich J.E."/>
            <person name="Barry K."/>
            <person name="Grigoriev I.V."/>
            <person name="Crous P."/>
            <person name="Smith M.E."/>
        </authorList>
    </citation>
    <scope>NUCLEOTIDE SEQUENCE</scope>
    <source>
        <strain evidence="1">BCRC 34780</strain>
    </source>
</reference>
<dbReference type="Proteomes" id="UP001140087">
    <property type="component" value="Unassembled WGS sequence"/>
</dbReference>
<organism evidence="1 2">
    <name type="scientific">Coemansia helicoidea</name>
    <dbReference type="NCBI Taxonomy" id="1286919"/>
    <lineage>
        <taxon>Eukaryota</taxon>
        <taxon>Fungi</taxon>
        <taxon>Fungi incertae sedis</taxon>
        <taxon>Zoopagomycota</taxon>
        <taxon>Kickxellomycotina</taxon>
        <taxon>Kickxellomycetes</taxon>
        <taxon>Kickxellales</taxon>
        <taxon>Kickxellaceae</taxon>
        <taxon>Coemansia</taxon>
    </lineage>
</organism>
<name>A0ACC1KX16_9FUNG</name>
<dbReference type="EMBL" id="JANBUN010001838">
    <property type="protein sequence ID" value="KAJ2796558.1"/>
    <property type="molecule type" value="Genomic_DNA"/>
</dbReference>
<comment type="caution">
    <text evidence="1">The sequence shown here is derived from an EMBL/GenBank/DDBJ whole genome shotgun (WGS) entry which is preliminary data.</text>
</comment>
<protein>
    <submittedName>
        <fullName evidence="1">Uncharacterized protein</fullName>
    </submittedName>
</protein>
<sequence>MGALPLADAMLVAEAVSGSVAAYAAGQPGHDCGLAPAALGVIEATHSAVAEPPATGRIDIYTAIAAVVAAAASRIAAADSAGDGGWAVATGLLAAVETRLAKGERPDDGIFWALELVFQLCKPGMAGALLLRRDPGRLRLLARAAAACHSTALAVYVAQVAVAADGAGGDAREQLARELPWQAVSHAACCGAGDAVDALAIASAVAGSRLAKYDDDSVDRAGGFDQLRYSRQLFGSGGPTVPGPLVCPMADTGVASRLLRLDPLRIAAGVVEPAPAGPLARLVPSAAAADSVAWADLDHPRKLACITACLATGLAAPASAVPALCGIAGGQPGPWDDALLWRCLRAARAAIVCDTAPDDPDVRAAAGAMATMSVSGAVAPDIDEHFTLPELHSSTAYRAADPPAPLRDAADVACEGWPDPALAREALLCHYAGMGVSEAASDTANELLTRVLLDGRGRIRFTATGAFDAASWLVAQMATHPQAAPRLVAPALTASAVRQLAPYIPQLLAMLGASGDTVRASALTVLELLTACAPDTLALHVAVAARSQPPASHAQRLAAELLRLFQPEQTAAIAAFLSCVERLAVLPHERLRAACVAARSAHAKALSAPALYPDAAAALRQPLAILDEYIRGGALLLLSPAESDFVALIPRLRELLGRLASPACAQAGDSGAAEQAWADVFRALAAPATQPLDRVCPALTGLAGLAGLAAAIPIPVLADPAAPA</sequence>
<gene>
    <name evidence="1" type="ORF">H4R21_004662</name>
</gene>
<feature type="non-terminal residue" evidence="1">
    <location>
        <position position="724"/>
    </location>
</feature>
<evidence type="ECO:0000313" key="1">
    <source>
        <dbReference type="EMBL" id="KAJ2796558.1"/>
    </source>
</evidence>
<proteinExistence type="predicted"/>
<accession>A0ACC1KX16</accession>